<dbReference type="InterPro" id="IPR014848">
    <property type="entry name" value="Rgp1"/>
</dbReference>
<organism evidence="2 3">
    <name type="scientific">Fusarium musae</name>
    <dbReference type="NCBI Taxonomy" id="1042133"/>
    <lineage>
        <taxon>Eukaryota</taxon>
        <taxon>Fungi</taxon>
        <taxon>Dikarya</taxon>
        <taxon>Ascomycota</taxon>
        <taxon>Pezizomycotina</taxon>
        <taxon>Sordariomycetes</taxon>
        <taxon>Hypocreomycetidae</taxon>
        <taxon>Hypocreales</taxon>
        <taxon>Nectriaceae</taxon>
        <taxon>Fusarium</taxon>
    </lineage>
</organism>
<dbReference type="AlphaFoldDB" id="A0A9P8DTP0"/>
<accession>A0A9P8DTP0</accession>
<feature type="compositionally biased region" description="Polar residues" evidence="1">
    <location>
        <begin position="243"/>
        <end position="259"/>
    </location>
</feature>
<evidence type="ECO:0000313" key="3">
    <source>
        <dbReference type="Proteomes" id="UP000827133"/>
    </source>
</evidence>
<dbReference type="EMBL" id="JAHBCI010000001">
    <property type="protein sequence ID" value="KAG9507836.1"/>
    <property type="molecule type" value="Genomic_DNA"/>
</dbReference>
<evidence type="ECO:0008006" key="4">
    <source>
        <dbReference type="Google" id="ProtNLM"/>
    </source>
</evidence>
<comment type="caution">
    <text evidence="2">The sequence shown here is derived from an EMBL/GenBank/DDBJ whole genome shotgun (WGS) entry which is preliminary data.</text>
</comment>
<sequence length="524" mass="56521">MLSPRNAVGDSSGLSMRLKDGVPTINEQPAPAARILASSSVLGGTPRSSGEFYSVSNNSSETLVSEYVTQQPTNRGHARPLRRSLGMPAPQSRAPESLMMGYAQLHGSFSLDGSLVSLSQFDQVKKKAIVGQGGGVVGLESKRDSGLLGGSILFVDLQLAPGESRVFEYSFRLPKGLPPSHRGKAVKITYSLVIGTQRAGGTKEQQVKSVEVPFRVLGSVNSHGEILGHDLMNPYILLRDQAQVKSPSSSDKGSKTNGNGVKGQQPALNDFLLYVEDLIHRPRDESGSILLSPAAGNSRRPSAFEEASNAHDAIHMAIMRSNMTSGGQQSPNRFEIARNGQRVGVVMLTRPAYRLGEVVTMAIDFTDADIPCYAVHTTLETSEKVDPSLAIRSESSIHRVTRKVYSSSSEATMYSRRVTFKPTIPITATPEFVTSGVSLEWKIRIEFVVPSTGSDSPIEHERRAPHPLLEEISQDEKGGTVLVAVENLICESFEIAVPLRVYGAVGTGLERLERDEASEEGLAV</sequence>
<gene>
    <name evidence="2" type="ORF">J7337_001392</name>
</gene>
<dbReference type="KEGG" id="fmu:J7337_001392"/>
<keyword evidence="3" id="KW-1185">Reference proteome</keyword>
<evidence type="ECO:0000313" key="2">
    <source>
        <dbReference type="EMBL" id="KAG9507836.1"/>
    </source>
</evidence>
<dbReference type="Pfam" id="PF08737">
    <property type="entry name" value="Rgp1"/>
    <property type="match status" value="2"/>
</dbReference>
<dbReference type="Gene3D" id="2.60.40.640">
    <property type="match status" value="1"/>
</dbReference>
<dbReference type="RefSeq" id="XP_044686835.1">
    <property type="nucleotide sequence ID" value="XM_044819133.1"/>
</dbReference>
<dbReference type="InterPro" id="IPR014752">
    <property type="entry name" value="Arrestin-like_C"/>
</dbReference>
<dbReference type="PANTHER" id="PTHR12507">
    <property type="entry name" value="REDUCED GROWTH PHENOTYPE 1 RGP1, YEAST -RELATED"/>
    <property type="match status" value="1"/>
</dbReference>
<feature type="region of interest" description="Disordered" evidence="1">
    <location>
        <begin position="68"/>
        <end position="89"/>
    </location>
</feature>
<dbReference type="Proteomes" id="UP000827133">
    <property type="component" value="Unassembled WGS sequence"/>
</dbReference>
<protein>
    <recommendedName>
        <fullName evidence="4">Intracellular protein transport protein</fullName>
    </recommendedName>
</protein>
<dbReference type="GeneID" id="68309249"/>
<name>A0A9P8DTP0_9HYPO</name>
<reference evidence="2" key="1">
    <citation type="journal article" date="2021" name="Mol. Plant Microbe Interact.">
        <title>Telomere to telomere genome assembly of Fusarium musae F31, causal agent of crown rot disease of banana.</title>
        <authorList>
            <person name="Degradi L."/>
            <person name="Tava V."/>
            <person name="Kunova A."/>
            <person name="Cortesi P."/>
            <person name="Saracchi M."/>
            <person name="Pasquali M."/>
        </authorList>
    </citation>
    <scope>NUCLEOTIDE SEQUENCE</scope>
    <source>
        <strain evidence="2">F31</strain>
    </source>
</reference>
<feature type="region of interest" description="Disordered" evidence="1">
    <location>
        <begin position="242"/>
        <end position="264"/>
    </location>
</feature>
<evidence type="ECO:0000256" key="1">
    <source>
        <dbReference type="SAM" id="MobiDB-lite"/>
    </source>
</evidence>
<proteinExistence type="predicted"/>